<dbReference type="AlphaFoldDB" id="A0A7S2SFA3"/>
<dbReference type="EMBL" id="HBHI01027502">
    <property type="protein sequence ID" value="CAD9696671.1"/>
    <property type="molecule type" value="Transcribed_RNA"/>
</dbReference>
<evidence type="ECO:0000313" key="1">
    <source>
        <dbReference type="EMBL" id="CAD9696671.1"/>
    </source>
</evidence>
<gene>
    <name evidence="1" type="ORF">EANT1437_LOCUS14075</name>
</gene>
<name>A0A7S2SFA3_9STRA</name>
<reference evidence="1" key="1">
    <citation type="submission" date="2021-01" db="EMBL/GenBank/DDBJ databases">
        <authorList>
            <person name="Corre E."/>
            <person name="Pelletier E."/>
            <person name="Niang G."/>
            <person name="Scheremetjew M."/>
            <person name="Finn R."/>
            <person name="Kale V."/>
            <person name="Holt S."/>
            <person name="Cochrane G."/>
            <person name="Meng A."/>
            <person name="Brown T."/>
            <person name="Cohen L."/>
        </authorList>
    </citation>
    <scope>NUCLEOTIDE SEQUENCE</scope>
    <source>
        <strain evidence="1">CCMP1452</strain>
    </source>
</reference>
<accession>A0A7S2SFA3</accession>
<proteinExistence type="predicted"/>
<organism evidence="1">
    <name type="scientific">Eucampia antarctica</name>
    <dbReference type="NCBI Taxonomy" id="49252"/>
    <lineage>
        <taxon>Eukaryota</taxon>
        <taxon>Sar</taxon>
        <taxon>Stramenopiles</taxon>
        <taxon>Ochrophyta</taxon>
        <taxon>Bacillariophyta</taxon>
        <taxon>Mediophyceae</taxon>
        <taxon>Biddulphiophycidae</taxon>
        <taxon>Hemiaulales</taxon>
        <taxon>Hemiaulaceae</taxon>
        <taxon>Eucampia</taxon>
    </lineage>
</organism>
<protein>
    <submittedName>
        <fullName evidence="1">Uncharacterized protein</fullName>
    </submittedName>
</protein>
<sequence length="306" mass="33794">MMISRLHSSLQLLGSRANVRQNTPSLYYRAAALNNSMSTESSSSPPQVAKPFGQHATPPAVLTEEMAFGIQDSTKLFIRHGLGMQRLKNISNESVDSKTLVPRWQMMMEAFIGTQLHVLAGMGYPTDEKGLGLYNQQLGMLMHNAKPDIQERLRVSGRDIWRDVLSKAFDVSLEDIATKELGVVEARNVMHKVAEKMQQPEILEIVAKKCAAIEPTDNPSTDIAQKHNVVQEVLVNEVYLGKEPTLVSECGFGKGEKGYVFMQCVMAEHQNDTLVAQYIGSAMMRLLQSAGIDMAAAQRAQTADSQ</sequence>